<protein>
    <submittedName>
        <fullName evidence="2">Uncharacterized protein</fullName>
    </submittedName>
</protein>
<accession>A0A839GU79</accession>
<comment type="caution">
    <text evidence="2">The sequence shown here is derived from an EMBL/GenBank/DDBJ whole genome shotgun (WGS) entry which is preliminary data.</text>
</comment>
<evidence type="ECO:0000313" key="3">
    <source>
        <dbReference type="Proteomes" id="UP000563094"/>
    </source>
</evidence>
<evidence type="ECO:0000313" key="2">
    <source>
        <dbReference type="EMBL" id="MBA9077341.1"/>
    </source>
</evidence>
<dbReference type="AlphaFoldDB" id="A0A839GU79"/>
<feature type="transmembrane region" description="Helical" evidence="1">
    <location>
        <begin position="30"/>
        <end position="51"/>
    </location>
</feature>
<name>A0A839GU79_9BACT</name>
<gene>
    <name evidence="2" type="ORF">FHS90_002054</name>
</gene>
<dbReference type="Proteomes" id="UP000563094">
    <property type="component" value="Unassembled WGS sequence"/>
</dbReference>
<feature type="transmembrane region" description="Helical" evidence="1">
    <location>
        <begin position="7"/>
        <end position="24"/>
    </location>
</feature>
<keyword evidence="1" id="KW-0812">Transmembrane</keyword>
<proteinExistence type="predicted"/>
<keyword evidence="1" id="KW-0472">Membrane</keyword>
<keyword evidence="3" id="KW-1185">Reference proteome</keyword>
<keyword evidence="1" id="KW-1133">Transmembrane helix</keyword>
<organism evidence="2 3">
    <name type="scientific">Rufibacter quisquiliarum</name>
    <dbReference type="NCBI Taxonomy" id="1549639"/>
    <lineage>
        <taxon>Bacteria</taxon>
        <taxon>Pseudomonadati</taxon>
        <taxon>Bacteroidota</taxon>
        <taxon>Cytophagia</taxon>
        <taxon>Cytophagales</taxon>
        <taxon>Hymenobacteraceae</taxon>
        <taxon>Rufibacter</taxon>
    </lineage>
</organism>
<sequence length="104" mass="11385">MKKSFRSSLVAIGFFVGIFALTLISQDSDMAVLTVLTYIGIASFSAIAIYSPLVNNEEPARGVSKLDHLLQNAEKFSQEYGEVYVMADKLKQQRKAKQGTAAAH</sequence>
<reference evidence="2 3" key="1">
    <citation type="submission" date="2020-08" db="EMBL/GenBank/DDBJ databases">
        <title>Genomic Encyclopedia of Type Strains, Phase IV (KMG-IV): sequencing the most valuable type-strain genomes for metagenomic binning, comparative biology and taxonomic classification.</title>
        <authorList>
            <person name="Goeker M."/>
        </authorList>
    </citation>
    <scope>NUCLEOTIDE SEQUENCE [LARGE SCALE GENOMIC DNA]</scope>
    <source>
        <strain evidence="2 3">DSM 29854</strain>
    </source>
</reference>
<dbReference type="EMBL" id="JACJIQ010000007">
    <property type="protein sequence ID" value="MBA9077341.1"/>
    <property type="molecule type" value="Genomic_DNA"/>
</dbReference>
<dbReference type="RefSeq" id="WP_182512909.1">
    <property type="nucleotide sequence ID" value="NZ_JACJIQ010000007.1"/>
</dbReference>
<evidence type="ECO:0000256" key="1">
    <source>
        <dbReference type="SAM" id="Phobius"/>
    </source>
</evidence>